<dbReference type="GO" id="GO:0051285">
    <property type="term" value="C:cell cortex of cell tip"/>
    <property type="evidence" value="ECO:0007669"/>
    <property type="project" value="TreeGrafter"/>
</dbReference>
<dbReference type="Pfam" id="PF06687">
    <property type="entry name" value="SUR7"/>
    <property type="match status" value="1"/>
</dbReference>
<feature type="transmembrane region" description="Helical" evidence="2">
    <location>
        <begin position="155"/>
        <end position="174"/>
    </location>
</feature>
<dbReference type="GO" id="GO:0005886">
    <property type="term" value="C:plasma membrane"/>
    <property type="evidence" value="ECO:0007669"/>
    <property type="project" value="InterPro"/>
</dbReference>
<evidence type="ECO:0000256" key="2">
    <source>
        <dbReference type="SAM" id="Phobius"/>
    </source>
</evidence>
<sequence length="340" mass="36746">MGVGRFACVALPLILILASIIALLVATLAGVTHHSMHMFSVNVSELSINPASIGNIANTLGVNLETRVDALQSDNITAGNLGLNDTYDISLWGYCTTDRDGRRHCTKAQFDWATHKLNTTWIENFGAAAGVHITLPDQVQSALRAFRTVTRWTEVAFIVALVALGVEFFIGILANMSRVISCLTWFISIVAVVLVGAAAGLATATASIVIGAIEGTAKYYGVRGSIDTRFLAAVWIATAFALGAAFFWIFTICCCKPERRSRGAYRNTNKHASSDDEKLLPSRGYAPLGNDREMSGGAYYEGNNQHHMSMAPPLHSPQPPSYSGSNDRANMAYEPYSHRV</sequence>
<keyword evidence="4" id="KW-1185">Reference proteome</keyword>
<organism evidence="3 4">
    <name type="scientific">Ophiocordyceps australis</name>
    <dbReference type="NCBI Taxonomy" id="1399860"/>
    <lineage>
        <taxon>Eukaryota</taxon>
        <taxon>Fungi</taxon>
        <taxon>Dikarya</taxon>
        <taxon>Ascomycota</taxon>
        <taxon>Pezizomycotina</taxon>
        <taxon>Sordariomycetes</taxon>
        <taxon>Hypocreomycetidae</taxon>
        <taxon>Hypocreales</taxon>
        <taxon>Ophiocordycipitaceae</taxon>
        <taxon>Ophiocordyceps</taxon>
    </lineage>
</organism>
<keyword evidence="2" id="KW-0472">Membrane</keyword>
<reference evidence="3 4" key="1">
    <citation type="submission" date="2017-06" db="EMBL/GenBank/DDBJ databases">
        <title>Ant-infecting Ophiocordyceps genomes reveal a high diversity of potential behavioral manipulation genes and a possible major role for enterotoxins.</title>
        <authorList>
            <person name="De Bekker C."/>
            <person name="Evans H.C."/>
            <person name="Brachmann A."/>
            <person name="Hughes D.P."/>
        </authorList>
    </citation>
    <scope>NUCLEOTIDE SEQUENCE [LARGE SCALE GENOMIC DNA]</scope>
    <source>
        <strain evidence="3 4">1348a</strain>
    </source>
</reference>
<keyword evidence="2" id="KW-0812">Transmembrane</keyword>
<name>A0A2C5Z1G2_9HYPO</name>
<dbReference type="AlphaFoldDB" id="A0A2C5Z1G2"/>
<dbReference type="PANTHER" id="PTHR28019:SF3">
    <property type="entry name" value="INTEGRAL MEMBRANE PROTEIN (AFU_ORTHOLOGUE AFUA_6G07470)"/>
    <property type="match status" value="1"/>
</dbReference>
<dbReference type="InterPro" id="IPR052413">
    <property type="entry name" value="SUR7_domain"/>
</dbReference>
<protein>
    <recommendedName>
        <fullName evidence="5">Integral membrane protein</fullName>
    </recommendedName>
</protein>
<evidence type="ECO:0008006" key="5">
    <source>
        <dbReference type="Google" id="ProtNLM"/>
    </source>
</evidence>
<dbReference type="EMBL" id="NJEU01000525">
    <property type="protein sequence ID" value="PHH73174.1"/>
    <property type="molecule type" value="Genomic_DNA"/>
</dbReference>
<dbReference type="GO" id="GO:0031505">
    <property type="term" value="P:fungal-type cell wall organization"/>
    <property type="evidence" value="ECO:0007669"/>
    <property type="project" value="TreeGrafter"/>
</dbReference>
<feature type="transmembrane region" description="Helical" evidence="2">
    <location>
        <begin position="233"/>
        <end position="255"/>
    </location>
</feature>
<evidence type="ECO:0000256" key="1">
    <source>
        <dbReference type="SAM" id="MobiDB-lite"/>
    </source>
</evidence>
<accession>A0A2C5Z1G2</accession>
<feature type="region of interest" description="Disordered" evidence="1">
    <location>
        <begin position="307"/>
        <end position="328"/>
    </location>
</feature>
<comment type="caution">
    <text evidence="3">The sequence shown here is derived from an EMBL/GenBank/DDBJ whole genome shotgun (WGS) entry which is preliminary data.</text>
</comment>
<dbReference type="InterPro" id="IPR009571">
    <property type="entry name" value="SUR7/Rim9-like_fungi"/>
</dbReference>
<dbReference type="PANTHER" id="PTHR28019">
    <property type="entry name" value="CELL MEMBRANE PROTEIN YLR413W-RELATED"/>
    <property type="match status" value="1"/>
</dbReference>
<proteinExistence type="predicted"/>
<evidence type="ECO:0000313" key="4">
    <source>
        <dbReference type="Proteomes" id="UP000224854"/>
    </source>
</evidence>
<dbReference type="OrthoDB" id="4480814at2759"/>
<evidence type="ECO:0000313" key="3">
    <source>
        <dbReference type="EMBL" id="PHH73174.1"/>
    </source>
</evidence>
<feature type="transmembrane region" description="Helical" evidence="2">
    <location>
        <begin position="186"/>
        <end position="213"/>
    </location>
</feature>
<dbReference type="Proteomes" id="UP000224854">
    <property type="component" value="Unassembled WGS sequence"/>
</dbReference>
<gene>
    <name evidence="3" type="ORF">CDD82_5619</name>
</gene>
<keyword evidence="2" id="KW-1133">Transmembrane helix</keyword>